<keyword evidence="2" id="KW-1185">Reference proteome</keyword>
<reference evidence="1 2" key="1">
    <citation type="submission" date="2020-10" db="EMBL/GenBank/DDBJ databases">
        <title>Phylogeny of dyella-like bacteria.</title>
        <authorList>
            <person name="Fu J."/>
        </authorList>
    </citation>
    <scope>NUCLEOTIDE SEQUENCE [LARGE SCALE GENOMIC DNA]</scope>
    <source>
        <strain evidence="1 2">DHG40</strain>
    </source>
</reference>
<sequence>MNKPNRPPAGVLGIGLEAFLPPGVYAPNPRRPARTPSVVVAARTSTAGALENLFDSLRHRQDWTGPWYKRSVTALKYLVRSVCMSAQHRRFLAFIAVHPVMRAYRRRDPRLLERHMHRYINAHWHRRDRLDYLQQHYRFATAHLPRGLFELVYAMGHASLGSLIAKDGSLLTLCMRPPIYKGCEGELCLQLCDVNEDPLYSIVFSVADSQPTLMIGCLQGPRGDNARDVVRELTRNLHGMRPKQLMLSLAYTFARHYGIERLVAISNEAHPLRRSGRPLYSDYDAFWEEQHGRRIGGGWYALPATLVHKTEAEVSSNHRAAFRRREALRRQAEQLLINALGPLPLRMPSAVVAGSCNGS</sequence>
<dbReference type="Pfam" id="PF04393">
    <property type="entry name" value="DUF535"/>
    <property type="match status" value="1"/>
</dbReference>
<protein>
    <submittedName>
        <fullName evidence="1">DUF535 family protein</fullName>
    </submittedName>
</protein>
<dbReference type="RefSeq" id="WP_380013431.1">
    <property type="nucleotide sequence ID" value="NZ_JADIKI010000023.1"/>
</dbReference>
<evidence type="ECO:0000313" key="2">
    <source>
        <dbReference type="Proteomes" id="UP001620409"/>
    </source>
</evidence>
<dbReference type="InterPro" id="IPR007488">
    <property type="entry name" value="DUF535"/>
</dbReference>
<name>A0ABW8IM83_9GAMM</name>
<organism evidence="1 2">
    <name type="scientific">Dyella humi</name>
    <dbReference type="NCBI Taxonomy" id="1770547"/>
    <lineage>
        <taxon>Bacteria</taxon>
        <taxon>Pseudomonadati</taxon>
        <taxon>Pseudomonadota</taxon>
        <taxon>Gammaproteobacteria</taxon>
        <taxon>Lysobacterales</taxon>
        <taxon>Rhodanobacteraceae</taxon>
        <taxon>Dyella</taxon>
    </lineage>
</organism>
<gene>
    <name evidence="1" type="ORF">ISP18_14650</name>
</gene>
<dbReference type="PANTHER" id="PTHR38785:SF1">
    <property type="entry name" value="HOMOLOG OF VIRK"/>
    <property type="match status" value="1"/>
</dbReference>
<comment type="caution">
    <text evidence="1">The sequence shown here is derived from an EMBL/GenBank/DDBJ whole genome shotgun (WGS) entry which is preliminary data.</text>
</comment>
<dbReference type="EMBL" id="JADIKI010000023">
    <property type="protein sequence ID" value="MFK2855839.1"/>
    <property type="molecule type" value="Genomic_DNA"/>
</dbReference>
<accession>A0ABW8IM83</accession>
<proteinExistence type="predicted"/>
<dbReference type="Proteomes" id="UP001620409">
    <property type="component" value="Unassembled WGS sequence"/>
</dbReference>
<evidence type="ECO:0000313" key="1">
    <source>
        <dbReference type="EMBL" id="MFK2855839.1"/>
    </source>
</evidence>
<dbReference type="PANTHER" id="PTHR38785">
    <property type="entry name" value="HOMOLOG OF VIRK"/>
    <property type="match status" value="1"/>
</dbReference>